<dbReference type="InterPro" id="IPR004360">
    <property type="entry name" value="Glyas_Fos-R_dOase_dom"/>
</dbReference>
<dbReference type="Pfam" id="PF00903">
    <property type="entry name" value="Glyoxalase"/>
    <property type="match status" value="1"/>
</dbReference>
<dbReference type="KEGG" id="cyp:PCC8801_2351"/>
<keyword evidence="2" id="KW-0560">Oxidoreductase</keyword>
<dbReference type="Proteomes" id="UP000008204">
    <property type="component" value="Chromosome"/>
</dbReference>
<proteinExistence type="predicted"/>
<dbReference type="eggNOG" id="COG0346">
    <property type="taxonomic scope" value="Bacteria"/>
</dbReference>
<keyword evidence="3" id="KW-1185">Reference proteome</keyword>
<evidence type="ECO:0000313" key="3">
    <source>
        <dbReference type="Proteomes" id="UP000008204"/>
    </source>
</evidence>
<dbReference type="EMBL" id="CP001287">
    <property type="protein sequence ID" value="ACK66364.1"/>
    <property type="molecule type" value="Genomic_DNA"/>
</dbReference>
<dbReference type="SUPFAM" id="SSF54593">
    <property type="entry name" value="Glyoxalase/Bleomycin resistance protein/Dihydroxybiphenyl dioxygenase"/>
    <property type="match status" value="1"/>
</dbReference>
<dbReference type="GO" id="GO:0051213">
    <property type="term" value="F:dioxygenase activity"/>
    <property type="evidence" value="ECO:0007669"/>
    <property type="project" value="UniProtKB-KW"/>
</dbReference>
<accession>B7K2H1</accession>
<protein>
    <submittedName>
        <fullName evidence="2">Glyoxalase/bleomycin resistance protein/dioxygenase</fullName>
    </submittedName>
</protein>
<dbReference type="STRING" id="41431.PCC8801_2351"/>
<dbReference type="CDD" id="cd07253">
    <property type="entry name" value="GLOD5"/>
    <property type="match status" value="1"/>
</dbReference>
<dbReference type="InterPro" id="IPR029068">
    <property type="entry name" value="Glyas_Bleomycin-R_OHBP_Dase"/>
</dbReference>
<name>B7K2H1_RIPO1</name>
<organism evidence="2 3">
    <name type="scientific">Rippkaea orientalis (strain PCC 8801 / RF-1)</name>
    <name type="common">Cyanothece sp. (strain PCC 8801)</name>
    <dbReference type="NCBI Taxonomy" id="41431"/>
    <lineage>
        <taxon>Bacteria</taxon>
        <taxon>Bacillati</taxon>
        <taxon>Cyanobacteriota</taxon>
        <taxon>Cyanophyceae</taxon>
        <taxon>Oscillatoriophycideae</taxon>
        <taxon>Chroococcales</taxon>
        <taxon>Aphanothecaceae</taxon>
        <taxon>Rippkaea</taxon>
        <taxon>Rippkaea orientalis</taxon>
    </lineage>
</organism>
<dbReference type="AlphaFoldDB" id="B7K2H1"/>
<dbReference type="InterPro" id="IPR037523">
    <property type="entry name" value="VOC_core"/>
</dbReference>
<feature type="domain" description="VOC" evidence="1">
    <location>
        <begin position="6"/>
        <end position="126"/>
    </location>
</feature>
<dbReference type="Gene3D" id="3.10.180.10">
    <property type="entry name" value="2,3-Dihydroxybiphenyl 1,2-Dioxygenase, domain 1"/>
    <property type="match status" value="1"/>
</dbReference>
<dbReference type="PROSITE" id="PS51819">
    <property type="entry name" value="VOC"/>
    <property type="match status" value="1"/>
</dbReference>
<dbReference type="InterPro" id="IPR050383">
    <property type="entry name" value="GlyoxalaseI/FosfomycinResist"/>
</dbReference>
<dbReference type="RefSeq" id="WP_012595632.1">
    <property type="nucleotide sequence ID" value="NC_011726.1"/>
</dbReference>
<gene>
    <name evidence="2" type="ordered locus">PCC8801_2351</name>
</gene>
<reference evidence="3" key="1">
    <citation type="journal article" date="2011" name="MBio">
        <title>Novel metabolic attributes of the genus Cyanothece, comprising a group of unicellular nitrogen-fixing Cyanobacteria.</title>
        <authorList>
            <person name="Bandyopadhyay A."/>
            <person name="Elvitigala T."/>
            <person name="Welsh E."/>
            <person name="Stockel J."/>
            <person name="Liberton M."/>
            <person name="Min H."/>
            <person name="Sherman L.A."/>
            <person name="Pakrasi H.B."/>
        </authorList>
    </citation>
    <scope>NUCLEOTIDE SEQUENCE [LARGE SCALE GENOMIC DNA]</scope>
    <source>
        <strain evidence="3">PCC 8801</strain>
    </source>
</reference>
<evidence type="ECO:0000259" key="1">
    <source>
        <dbReference type="PROSITE" id="PS51819"/>
    </source>
</evidence>
<dbReference type="HOGENOM" id="CLU_046006_4_3_3"/>
<dbReference type="PANTHER" id="PTHR21366">
    <property type="entry name" value="GLYOXALASE FAMILY PROTEIN"/>
    <property type="match status" value="1"/>
</dbReference>
<dbReference type="PANTHER" id="PTHR21366:SF14">
    <property type="entry name" value="GLYOXALASE DOMAIN-CONTAINING PROTEIN 5"/>
    <property type="match status" value="1"/>
</dbReference>
<keyword evidence="2" id="KW-0223">Dioxygenase</keyword>
<dbReference type="OrthoDB" id="9796521at2"/>
<evidence type="ECO:0000313" key="2">
    <source>
        <dbReference type="EMBL" id="ACK66364.1"/>
    </source>
</evidence>
<sequence length="128" mass="14694">MIKINRIDHLILTVQDIEKTCQFYSEVLGMQVYTFLGDRKGLKFGNQTIRLHQFKKEFEPKAYYPTPGSADICLISETPLEQVIEHLKLHQVEIVEGPLPRTGSIGTLESVYIRDPDLNLIEVSNYKS</sequence>